<evidence type="ECO:0000256" key="10">
    <source>
        <dbReference type="ARBA" id="ARBA00022842"/>
    </source>
</evidence>
<dbReference type="AlphaFoldDB" id="A0A382CWA9"/>
<keyword evidence="8" id="KW-0378">Hydrolase</keyword>
<dbReference type="InterPro" id="IPR013620">
    <property type="entry name" value="Exonuc_1_SH3"/>
</dbReference>
<reference evidence="17" key="1">
    <citation type="submission" date="2018-05" db="EMBL/GenBank/DDBJ databases">
        <authorList>
            <person name="Lanie J.A."/>
            <person name="Ng W.-L."/>
            <person name="Kazmierczak K.M."/>
            <person name="Andrzejewski T.M."/>
            <person name="Davidsen T.M."/>
            <person name="Wayne K.J."/>
            <person name="Tettelin H."/>
            <person name="Glass J.I."/>
            <person name="Rusch D."/>
            <person name="Podicherti R."/>
            <person name="Tsui H.-C.T."/>
            <person name="Winkler M.E."/>
        </authorList>
    </citation>
    <scope>NUCLEOTIDE SEQUENCE</scope>
</reference>
<comment type="subunit">
    <text evidence="14">Monomer. Interacts with ssb (via C-terminus); this interaction stimulates the exonuclease activity by recruiting the enzyme to its substrate.</text>
</comment>
<name>A0A382CWA9_9ZZZZ</name>
<dbReference type="CDD" id="cd06138">
    <property type="entry name" value="ExoI_N"/>
    <property type="match status" value="1"/>
</dbReference>
<evidence type="ECO:0000256" key="11">
    <source>
        <dbReference type="ARBA" id="ARBA00023125"/>
    </source>
</evidence>
<feature type="domain" description="ExoI SH3-like" evidence="15">
    <location>
        <begin position="195"/>
        <end position="353"/>
    </location>
</feature>
<dbReference type="InterPro" id="IPR012337">
    <property type="entry name" value="RNaseH-like_sf"/>
</dbReference>
<evidence type="ECO:0000313" key="17">
    <source>
        <dbReference type="EMBL" id="SVB29607.1"/>
    </source>
</evidence>
<accession>A0A382CWA9</accession>
<keyword evidence="10" id="KW-0460">Magnesium</keyword>
<dbReference type="PROSITE" id="PS51784">
    <property type="entry name" value="EXOI_SH3"/>
    <property type="match status" value="1"/>
</dbReference>
<dbReference type="GO" id="GO:0046872">
    <property type="term" value="F:metal ion binding"/>
    <property type="evidence" value="ECO:0007669"/>
    <property type="project" value="UniProtKB-KW"/>
</dbReference>
<evidence type="ECO:0000256" key="1">
    <source>
        <dbReference type="ARBA" id="ARBA00000563"/>
    </source>
</evidence>
<dbReference type="SMART" id="SM00479">
    <property type="entry name" value="EXOIII"/>
    <property type="match status" value="1"/>
</dbReference>
<evidence type="ECO:0000256" key="5">
    <source>
        <dbReference type="ARBA" id="ARBA00022722"/>
    </source>
</evidence>
<dbReference type="EMBL" id="UINC01036123">
    <property type="protein sequence ID" value="SVB29607.1"/>
    <property type="molecule type" value="Genomic_DNA"/>
</dbReference>
<evidence type="ECO:0000256" key="2">
    <source>
        <dbReference type="ARBA" id="ARBA00001946"/>
    </source>
</evidence>
<evidence type="ECO:0000256" key="8">
    <source>
        <dbReference type="ARBA" id="ARBA00022801"/>
    </source>
</evidence>
<keyword evidence="9" id="KW-0269">Exonuclease</keyword>
<protein>
    <recommendedName>
        <fullName evidence="4">Exodeoxyribonuclease I</fullName>
        <ecNumber evidence="3">3.1.11.1</ecNumber>
    </recommendedName>
    <alternativeName>
        <fullName evidence="13">DNA deoxyribophosphodiesterase</fullName>
    </alternativeName>
</protein>
<evidence type="ECO:0000256" key="7">
    <source>
        <dbReference type="ARBA" id="ARBA00022763"/>
    </source>
</evidence>
<dbReference type="Gene3D" id="3.30.420.10">
    <property type="entry name" value="Ribonuclease H-like superfamily/Ribonuclease H"/>
    <property type="match status" value="1"/>
</dbReference>
<dbReference type="PIRSF" id="PIRSF000977">
    <property type="entry name" value="Exodeoxyribonuclease_I"/>
    <property type="match status" value="1"/>
</dbReference>
<dbReference type="InterPro" id="IPR036397">
    <property type="entry name" value="RNaseH_sf"/>
</dbReference>
<evidence type="ECO:0000256" key="13">
    <source>
        <dbReference type="ARBA" id="ARBA00031220"/>
    </source>
</evidence>
<keyword evidence="6" id="KW-0479">Metal-binding</keyword>
<dbReference type="InterPro" id="IPR058561">
    <property type="entry name" value="Exonuc_1_C"/>
</dbReference>
<feature type="domain" description="ExoI C-terminal" evidence="16">
    <location>
        <begin position="357"/>
        <end position="475"/>
    </location>
</feature>
<dbReference type="FunFam" id="3.30.420.10:FF:000033">
    <property type="entry name" value="Exodeoxyribonuclease I"/>
    <property type="match status" value="1"/>
</dbReference>
<proteinExistence type="predicted"/>
<organism evidence="17">
    <name type="scientific">marine metagenome</name>
    <dbReference type="NCBI Taxonomy" id="408172"/>
    <lineage>
        <taxon>unclassified sequences</taxon>
        <taxon>metagenomes</taxon>
        <taxon>ecological metagenomes</taxon>
    </lineage>
</organism>
<dbReference type="PROSITE" id="PS51785">
    <property type="entry name" value="EXOI_C"/>
    <property type="match status" value="1"/>
</dbReference>
<keyword evidence="5" id="KW-0540">Nuclease</keyword>
<dbReference type="GO" id="GO:0008310">
    <property type="term" value="F:single-stranded DNA 3'-5' DNA exonuclease activity"/>
    <property type="evidence" value="ECO:0007669"/>
    <property type="project" value="UniProtKB-EC"/>
</dbReference>
<dbReference type="Gene3D" id="1.20.1280.70">
    <property type="entry name" value="Exonuclease ExoI, domain 3"/>
    <property type="match status" value="1"/>
</dbReference>
<comment type="catalytic activity">
    <reaction evidence="1">
        <text>Exonucleolytic cleavage in the 3'- to 5'-direction to yield nucleoside 5'-phosphates.</text>
        <dbReference type="EC" id="3.1.11.1"/>
    </reaction>
</comment>
<evidence type="ECO:0000256" key="6">
    <source>
        <dbReference type="ARBA" id="ARBA00022723"/>
    </source>
</evidence>
<evidence type="ECO:0000256" key="9">
    <source>
        <dbReference type="ARBA" id="ARBA00022839"/>
    </source>
</evidence>
<evidence type="ECO:0000259" key="15">
    <source>
        <dbReference type="PROSITE" id="PS51784"/>
    </source>
</evidence>
<dbReference type="GO" id="GO:0006281">
    <property type="term" value="P:DNA repair"/>
    <property type="evidence" value="ECO:0007669"/>
    <property type="project" value="UniProtKB-KW"/>
</dbReference>
<evidence type="ECO:0000259" key="16">
    <source>
        <dbReference type="PROSITE" id="PS51785"/>
    </source>
</evidence>
<keyword evidence="11" id="KW-0238">DNA-binding</keyword>
<dbReference type="EC" id="3.1.11.1" evidence="3"/>
<comment type="cofactor">
    <cofactor evidence="2">
        <name>Mg(2+)</name>
        <dbReference type="ChEBI" id="CHEBI:18420"/>
    </cofactor>
</comment>
<dbReference type="Gene3D" id="3.30.1520.20">
    <property type="entry name" value="Exonuclease ExoI, domain 2"/>
    <property type="match status" value="1"/>
</dbReference>
<dbReference type="Pfam" id="PF00929">
    <property type="entry name" value="RNase_T"/>
    <property type="match status" value="1"/>
</dbReference>
<gene>
    <name evidence="17" type="ORF">METZ01_LOCUS182461</name>
</gene>
<dbReference type="InterPro" id="IPR013520">
    <property type="entry name" value="Ribonucl_H"/>
</dbReference>
<keyword evidence="12" id="KW-0234">DNA repair</keyword>
<dbReference type="NCBIfam" id="NF008746">
    <property type="entry name" value="PRK11779.1"/>
    <property type="match status" value="1"/>
</dbReference>
<dbReference type="SUPFAM" id="SSF53098">
    <property type="entry name" value="Ribonuclease H-like"/>
    <property type="match status" value="1"/>
</dbReference>
<evidence type="ECO:0000256" key="4">
    <source>
        <dbReference type="ARBA" id="ARBA00019900"/>
    </source>
</evidence>
<evidence type="ECO:0000256" key="3">
    <source>
        <dbReference type="ARBA" id="ARBA00012108"/>
    </source>
</evidence>
<dbReference type="InterPro" id="IPR038649">
    <property type="entry name" value="EXOI_SH3_sf"/>
</dbReference>
<dbReference type="Pfam" id="PF08411">
    <property type="entry name" value="ExoI_SH3"/>
    <property type="match status" value="1"/>
</dbReference>
<evidence type="ECO:0000256" key="14">
    <source>
        <dbReference type="ARBA" id="ARBA00046792"/>
    </source>
</evidence>
<dbReference type="InterPro" id="IPR023607">
    <property type="entry name" value="Exodeoxyribonuclease_I"/>
</dbReference>
<evidence type="ECO:0000256" key="12">
    <source>
        <dbReference type="ARBA" id="ARBA00023204"/>
    </source>
</evidence>
<dbReference type="Pfam" id="PF26016">
    <property type="entry name" value="ExoI_C"/>
    <property type="match status" value="1"/>
</dbReference>
<dbReference type="InterPro" id="IPR034747">
    <property type="entry name" value="EXOI_SH3"/>
</dbReference>
<sequence length="475" mass="55879">MKTFYWYDYETFGLSPRIHRIAQFAGIRTDENLNILDENMFYCKPTNDCLPAPEACKVTGITPQYCEEKGLIEHEFIKKINHEFSVPDTCIVGYNSIAFDDEFTRYTLFRNFLDPYAWHWQNNNTRWDILNVARFCYAHKEEDSLNWVITEKNRFSLQLERIAPANNIEHSNAHDAMADVRATIGIAKIIKQKQPVFFDYALSLNNKKTVKEKLKFFYPMLLTSQPFGSKCAFTKMVVAITTHPEYQDRAIVYSLDQDPEMLVDEEADELKKLVFSKKDELPKGKDRLKLSEVVFNKSPMFVCSPNSDSFNISDSLIEKFQIDMAKCMKNLSTIQDKRALIEEKIQSIYKRDSDREPNIDVDQSLYDNFISNKDRKICDEIQHLSVDQMSSFRPNFEDRKLSKLFLNFKARNYPETLTEDEQEDWFEIVQSRVQSGENGYLSFEQFEKSLNKLKEAHPDRSKLWQELEEYANRLL</sequence>
<keyword evidence="7" id="KW-0227">DNA damage</keyword>
<dbReference type="GO" id="GO:0003677">
    <property type="term" value="F:DNA binding"/>
    <property type="evidence" value="ECO:0007669"/>
    <property type="project" value="UniProtKB-KW"/>
</dbReference>